<keyword evidence="6" id="KW-0732">Signal</keyword>
<keyword evidence="9" id="KW-1185">Reference proteome</keyword>
<accession>A0A4V3USS8</accession>
<evidence type="ECO:0000256" key="4">
    <source>
        <dbReference type="PROSITE-ProRule" id="PRU00473"/>
    </source>
</evidence>
<dbReference type="PANTHER" id="PTHR30329">
    <property type="entry name" value="STATOR ELEMENT OF FLAGELLAR MOTOR COMPLEX"/>
    <property type="match status" value="1"/>
</dbReference>
<dbReference type="PANTHER" id="PTHR30329:SF21">
    <property type="entry name" value="LIPOPROTEIN YIAD-RELATED"/>
    <property type="match status" value="1"/>
</dbReference>
<dbReference type="OrthoDB" id="1149075at2"/>
<comment type="caution">
    <text evidence="8">The sequence shown here is derived from an EMBL/GenBank/DDBJ whole genome shotgun (WGS) entry which is preliminary data.</text>
</comment>
<sequence length="211" mass="22893">MLQRSSRATWFIAGLATLALGGCANYVTKSDFDSTVAQLRAADQKQQQQLDQQQQQIDQISQQMKSAFSKYDAQITALQGRIRVDTVSHFAFNSATLSDQDKQMLDGFARVIREHHPDVLITVEGFADPAGTAAYNQRLGMRRAQAVRDYLIAQGMSAGELRAVSYGDARNRLVKPGAWGAHGEVNRRVALVVDFAAPGTPPDAPSANAAG</sequence>
<evidence type="ECO:0000256" key="5">
    <source>
        <dbReference type="SAM" id="Coils"/>
    </source>
</evidence>
<dbReference type="InterPro" id="IPR050330">
    <property type="entry name" value="Bact_OuterMem_StrucFunc"/>
</dbReference>
<feature type="chain" id="PRO_5020775495" description="OmpA-like domain-containing protein" evidence="6">
    <location>
        <begin position="22"/>
        <end position="211"/>
    </location>
</feature>
<dbReference type="Pfam" id="PF00691">
    <property type="entry name" value="OmpA"/>
    <property type="match status" value="1"/>
</dbReference>
<feature type="coiled-coil region" evidence="5">
    <location>
        <begin position="36"/>
        <end position="70"/>
    </location>
</feature>
<dbReference type="RefSeq" id="WP_081128764.1">
    <property type="nucleotide sequence ID" value="NZ_DAHXOC010000006.1"/>
</dbReference>
<dbReference type="Proteomes" id="UP000307749">
    <property type="component" value="Unassembled WGS sequence"/>
</dbReference>
<organism evidence="8 9">
    <name type="scientific">Metallibacterium scheffleri</name>
    <dbReference type="NCBI Taxonomy" id="993689"/>
    <lineage>
        <taxon>Bacteria</taxon>
        <taxon>Pseudomonadati</taxon>
        <taxon>Pseudomonadota</taxon>
        <taxon>Gammaproteobacteria</taxon>
        <taxon>Lysobacterales</taxon>
        <taxon>Rhodanobacteraceae</taxon>
        <taxon>Metallibacterium</taxon>
    </lineage>
</organism>
<dbReference type="CDD" id="cd07185">
    <property type="entry name" value="OmpA_C-like"/>
    <property type="match status" value="1"/>
</dbReference>
<evidence type="ECO:0000256" key="3">
    <source>
        <dbReference type="ARBA" id="ARBA00023237"/>
    </source>
</evidence>
<dbReference type="GO" id="GO:0009279">
    <property type="term" value="C:cell outer membrane"/>
    <property type="evidence" value="ECO:0007669"/>
    <property type="project" value="UniProtKB-SubCell"/>
</dbReference>
<dbReference type="PROSITE" id="PS51123">
    <property type="entry name" value="OMPA_2"/>
    <property type="match status" value="1"/>
</dbReference>
<evidence type="ECO:0000256" key="6">
    <source>
        <dbReference type="SAM" id="SignalP"/>
    </source>
</evidence>
<dbReference type="SUPFAM" id="SSF103088">
    <property type="entry name" value="OmpA-like"/>
    <property type="match status" value="1"/>
</dbReference>
<evidence type="ECO:0000313" key="9">
    <source>
        <dbReference type="Proteomes" id="UP000307749"/>
    </source>
</evidence>
<keyword evidence="2 4" id="KW-0472">Membrane</keyword>
<evidence type="ECO:0000256" key="2">
    <source>
        <dbReference type="ARBA" id="ARBA00023136"/>
    </source>
</evidence>
<gene>
    <name evidence="8" type="ORF">B1806_14130</name>
</gene>
<feature type="signal peptide" evidence="6">
    <location>
        <begin position="1"/>
        <end position="21"/>
    </location>
</feature>
<dbReference type="PRINTS" id="PR01021">
    <property type="entry name" value="OMPADOMAIN"/>
</dbReference>
<dbReference type="EMBL" id="MWQO01000054">
    <property type="protein sequence ID" value="THD07881.1"/>
    <property type="molecule type" value="Genomic_DNA"/>
</dbReference>
<dbReference type="Gene3D" id="3.30.1330.60">
    <property type="entry name" value="OmpA-like domain"/>
    <property type="match status" value="1"/>
</dbReference>
<feature type="domain" description="OmpA-like" evidence="7">
    <location>
        <begin position="77"/>
        <end position="197"/>
    </location>
</feature>
<protein>
    <recommendedName>
        <fullName evidence="7">OmpA-like domain-containing protein</fullName>
    </recommendedName>
</protein>
<keyword evidence="3" id="KW-0998">Cell outer membrane</keyword>
<name>A0A4V3USS8_9GAMM</name>
<dbReference type="STRING" id="993689.GCA_002077135_02839"/>
<dbReference type="InterPro" id="IPR006664">
    <property type="entry name" value="OMP_bac"/>
</dbReference>
<comment type="subcellular location">
    <subcellularLocation>
        <location evidence="1">Cell outer membrane</location>
    </subcellularLocation>
</comment>
<dbReference type="AlphaFoldDB" id="A0A4V3USS8"/>
<dbReference type="PROSITE" id="PS51257">
    <property type="entry name" value="PROKAR_LIPOPROTEIN"/>
    <property type="match status" value="1"/>
</dbReference>
<proteinExistence type="predicted"/>
<keyword evidence="5" id="KW-0175">Coiled coil</keyword>
<evidence type="ECO:0000259" key="7">
    <source>
        <dbReference type="PROSITE" id="PS51123"/>
    </source>
</evidence>
<dbReference type="InterPro" id="IPR036737">
    <property type="entry name" value="OmpA-like_sf"/>
</dbReference>
<reference evidence="8 9" key="1">
    <citation type="submission" date="2017-02" db="EMBL/GenBank/DDBJ databases">
        <title>Whole genome sequencing of Metallibacterium scheffleri DSM 24874 (T).</title>
        <authorList>
            <person name="Kumar S."/>
            <person name="Patil P."/>
            <person name="Patil P.B."/>
        </authorList>
    </citation>
    <scope>NUCLEOTIDE SEQUENCE [LARGE SCALE GENOMIC DNA]</scope>
    <source>
        <strain evidence="8 9">DSM 24874</strain>
    </source>
</reference>
<dbReference type="InterPro" id="IPR006665">
    <property type="entry name" value="OmpA-like"/>
</dbReference>
<evidence type="ECO:0000313" key="8">
    <source>
        <dbReference type="EMBL" id="THD07881.1"/>
    </source>
</evidence>
<evidence type="ECO:0000256" key="1">
    <source>
        <dbReference type="ARBA" id="ARBA00004442"/>
    </source>
</evidence>